<dbReference type="Gene3D" id="3.40.350.10">
    <property type="entry name" value="Creatinase/prolidase N-terminal domain"/>
    <property type="match status" value="1"/>
</dbReference>
<dbReference type="Gene3D" id="3.90.230.10">
    <property type="entry name" value="Creatinase/methionine aminopeptidase superfamily"/>
    <property type="match status" value="1"/>
</dbReference>
<organism evidence="3 4">
    <name type="scientific">Fundidesulfovibrio magnetotacticus</name>
    <dbReference type="NCBI Taxonomy" id="2730080"/>
    <lineage>
        <taxon>Bacteria</taxon>
        <taxon>Pseudomonadati</taxon>
        <taxon>Thermodesulfobacteriota</taxon>
        <taxon>Desulfovibrionia</taxon>
        <taxon>Desulfovibrionales</taxon>
        <taxon>Desulfovibrionaceae</taxon>
        <taxon>Fundidesulfovibrio</taxon>
    </lineage>
</organism>
<keyword evidence="3" id="KW-0224">Dipeptidase</keyword>
<dbReference type="PANTHER" id="PTHR46112:SF2">
    <property type="entry name" value="XAA-PRO AMINOPEPTIDASE P-RELATED"/>
    <property type="match status" value="1"/>
</dbReference>
<keyword evidence="3" id="KW-0378">Hydrolase</keyword>
<dbReference type="InterPro" id="IPR036005">
    <property type="entry name" value="Creatinase/aminopeptidase-like"/>
</dbReference>
<evidence type="ECO:0000313" key="4">
    <source>
        <dbReference type="Proteomes" id="UP000494245"/>
    </source>
</evidence>
<keyword evidence="4" id="KW-1185">Reference proteome</keyword>
<accession>A0A6V8M0L9</accession>
<reference evidence="3 4" key="1">
    <citation type="submission" date="2020-04" db="EMBL/GenBank/DDBJ databases">
        <authorList>
            <consortium name="Desulfovibrio sp. FSS-1 genome sequencing consortium"/>
            <person name="Shimoshige H."/>
            <person name="Kobayashi H."/>
            <person name="Maekawa T."/>
        </authorList>
    </citation>
    <scope>NUCLEOTIDE SEQUENCE [LARGE SCALE GENOMIC DNA]</scope>
    <source>
        <strain evidence="3 4">SIID29052-01</strain>
    </source>
</reference>
<name>A0A6V8M0L9_9BACT</name>
<dbReference type="SUPFAM" id="SSF53092">
    <property type="entry name" value="Creatinase/prolidase N-terminal domain"/>
    <property type="match status" value="1"/>
</dbReference>
<dbReference type="PANTHER" id="PTHR46112">
    <property type="entry name" value="AMINOPEPTIDASE"/>
    <property type="match status" value="1"/>
</dbReference>
<reference evidence="3 4" key="2">
    <citation type="submission" date="2020-05" db="EMBL/GenBank/DDBJ databases">
        <title>Draft genome sequence of Desulfovibrio sp. strainFSS-1.</title>
        <authorList>
            <person name="Shimoshige H."/>
            <person name="Kobayashi H."/>
            <person name="Maekawa T."/>
        </authorList>
    </citation>
    <scope>NUCLEOTIDE SEQUENCE [LARGE SCALE GENOMIC DNA]</scope>
    <source>
        <strain evidence="3 4">SIID29052-01</strain>
    </source>
</reference>
<feature type="domain" description="Peptidase M24" evidence="1">
    <location>
        <begin position="151"/>
        <end position="390"/>
    </location>
</feature>
<protein>
    <submittedName>
        <fullName evidence="3">Putative dipeptidase PepE</fullName>
        <ecNumber evidence="3">3.4.13.-</ecNumber>
    </submittedName>
</protein>
<gene>
    <name evidence="3" type="primary">pepE</name>
    <name evidence="3" type="ORF">NNJEOMEG_03657</name>
</gene>
<dbReference type="InterPro" id="IPR050659">
    <property type="entry name" value="Peptidase_M24B"/>
</dbReference>
<dbReference type="RefSeq" id="WP_173086929.1">
    <property type="nucleotide sequence ID" value="NZ_BLTE01000023.1"/>
</dbReference>
<evidence type="ECO:0000313" key="3">
    <source>
        <dbReference type="EMBL" id="GFK95789.1"/>
    </source>
</evidence>
<comment type="caution">
    <text evidence="3">The sequence shown here is derived from an EMBL/GenBank/DDBJ whole genome shotgun (WGS) entry which is preliminary data.</text>
</comment>
<dbReference type="EC" id="3.4.13.-" evidence="3"/>
<dbReference type="InterPro" id="IPR000994">
    <property type="entry name" value="Pept_M24"/>
</dbReference>
<feature type="domain" description="Creatinase N-terminal" evidence="2">
    <location>
        <begin position="18"/>
        <end position="134"/>
    </location>
</feature>
<dbReference type="GO" id="GO:0016805">
    <property type="term" value="F:dipeptidase activity"/>
    <property type="evidence" value="ECO:0007669"/>
    <property type="project" value="UniProtKB-KW"/>
</dbReference>
<sequence length="407" mass="43747">MFEALEILPAGEMARRHAACRAHLARLAPEAGGLVVFSRLAIYYLTGTFGNGLLWLPMEGEPVLMVRKGIERARLESPLMTVVPFRSYGDVAGLCAEAGSPLSPVAAAEMAALPWNLATLFTSRVKDVRFVAGDMALAKAQAVKSPWELAKMRLCGERHNRAMTELLPGRLRPGMSEREVSHQVWEAFFELGHSGMVRMDAPGEEIFLGHVSAGDSGNYPSVFNGPLGLRGEHPAVPFMGYAGKVWKKGEPLSVDCGFALEGYVTDKTQVYWGGPEASIPDAVKSAHSFCMDVQAWTAENLKPGAIPSQIWEHCRAWAERAGFAEGFMGLGGNKVPFLGHGIGLVVDAWPVFAKGFDEPFEEGMVMAVEPKMGVPGVGMVGVENTFEVTATGSTCITGDAFGMIAVE</sequence>
<dbReference type="Pfam" id="PF00557">
    <property type="entry name" value="Peptidase_M24"/>
    <property type="match status" value="1"/>
</dbReference>
<dbReference type="AlphaFoldDB" id="A0A6V8M0L9"/>
<dbReference type="Pfam" id="PF01321">
    <property type="entry name" value="Creatinase_N"/>
    <property type="match status" value="1"/>
</dbReference>
<keyword evidence="3" id="KW-0645">Protease</keyword>
<evidence type="ECO:0000259" key="2">
    <source>
        <dbReference type="Pfam" id="PF01321"/>
    </source>
</evidence>
<dbReference type="CDD" id="cd01066">
    <property type="entry name" value="APP_MetAP"/>
    <property type="match status" value="1"/>
</dbReference>
<dbReference type="Proteomes" id="UP000494245">
    <property type="component" value="Unassembled WGS sequence"/>
</dbReference>
<dbReference type="SUPFAM" id="SSF55920">
    <property type="entry name" value="Creatinase/aminopeptidase"/>
    <property type="match status" value="1"/>
</dbReference>
<dbReference type="InterPro" id="IPR000587">
    <property type="entry name" value="Creatinase_N"/>
</dbReference>
<dbReference type="EMBL" id="BLTE01000023">
    <property type="protein sequence ID" value="GFK95789.1"/>
    <property type="molecule type" value="Genomic_DNA"/>
</dbReference>
<dbReference type="InterPro" id="IPR029149">
    <property type="entry name" value="Creatin/AminoP/Spt16_N"/>
</dbReference>
<proteinExistence type="predicted"/>
<evidence type="ECO:0000259" key="1">
    <source>
        <dbReference type="Pfam" id="PF00557"/>
    </source>
</evidence>